<evidence type="ECO:0000313" key="3">
    <source>
        <dbReference type="Proteomes" id="UP000764837"/>
    </source>
</evidence>
<feature type="compositionally biased region" description="Low complexity" evidence="1">
    <location>
        <begin position="198"/>
        <end position="209"/>
    </location>
</feature>
<evidence type="ECO:0000313" key="2">
    <source>
        <dbReference type="EMBL" id="MBM7494044.1"/>
    </source>
</evidence>
<reference evidence="2 3" key="1">
    <citation type="submission" date="2021-01" db="EMBL/GenBank/DDBJ databases">
        <title>Sequencing the genomes of 1000 actinobacteria strains.</title>
        <authorList>
            <person name="Klenk H.-P."/>
        </authorList>
    </citation>
    <scope>NUCLEOTIDE SEQUENCE [LARGE SCALE GENOMIC DNA]</scope>
    <source>
        <strain evidence="2 3">DSM 100204</strain>
    </source>
</reference>
<feature type="region of interest" description="Disordered" evidence="1">
    <location>
        <begin position="178"/>
        <end position="211"/>
    </location>
</feature>
<protein>
    <recommendedName>
        <fullName evidence="4">CUB domain-containing protein</fullName>
    </recommendedName>
</protein>
<sequence>MARPPVATHRACPTPLPASCARRDYTGPSVPALTSVLTSETDYVFDARPGRYYGHPTALRCEWVLARGDLTAGVDPFELPVYPKGAAPDPAFDLAETYDAGQHASANGVIEYRGGAFGGRLRGRLLIVRHSAGQDIQTFDVSAGGTLSNRRTGIPRIHRVPPTARRHRGHRRRISLHHRTRREPDHSAQTPPVTMSLPRRGTTETGRPGTRTRRPIVAVRDVNILNVTGGGLPAPASNRQARVPGGLPSTEPRPWPVRLCETIGRGPST</sequence>
<gene>
    <name evidence="2" type="ORF">JOD64_005266</name>
</gene>
<dbReference type="Proteomes" id="UP000764837">
    <property type="component" value="Unassembled WGS sequence"/>
</dbReference>
<comment type="caution">
    <text evidence="2">The sequence shown here is derived from an EMBL/GenBank/DDBJ whole genome shotgun (WGS) entry which is preliminary data.</text>
</comment>
<feature type="region of interest" description="Disordered" evidence="1">
    <location>
        <begin position="230"/>
        <end position="256"/>
    </location>
</feature>
<name>A0ABS2M291_9ACTN</name>
<accession>A0ABS2M291</accession>
<evidence type="ECO:0008006" key="4">
    <source>
        <dbReference type="Google" id="ProtNLM"/>
    </source>
</evidence>
<proteinExistence type="predicted"/>
<dbReference type="EMBL" id="JAFBBP010000001">
    <property type="protein sequence ID" value="MBM7494044.1"/>
    <property type="molecule type" value="Genomic_DNA"/>
</dbReference>
<organism evidence="2 3">
    <name type="scientific">Micromonospora luteifusca</name>
    <dbReference type="NCBI Taxonomy" id="709860"/>
    <lineage>
        <taxon>Bacteria</taxon>
        <taxon>Bacillati</taxon>
        <taxon>Actinomycetota</taxon>
        <taxon>Actinomycetes</taxon>
        <taxon>Micromonosporales</taxon>
        <taxon>Micromonosporaceae</taxon>
        <taxon>Micromonospora</taxon>
    </lineage>
</organism>
<keyword evidence="3" id="KW-1185">Reference proteome</keyword>
<evidence type="ECO:0000256" key="1">
    <source>
        <dbReference type="SAM" id="MobiDB-lite"/>
    </source>
</evidence>